<dbReference type="Proteomes" id="UP000553343">
    <property type="component" value="Unassembled WGS sequence"/>
</dbReference>
<organism evidence="1 2">
    <name type="scientific">Desulfobacter latus</name>
    <dbReference type="NCBI Taxonomy" id="2292"/>
    <lineage>
        <taxon>Bacteria</taxon>
        <taxon>Pseudomonadati</taxon>
        <taxon>Thermodesulfobacteriota</taxon>
        <taxon>Desulfobacteria</taxon>
        <taxon>Desulfobacterales</taxon>
        <taxon>Desulfobacteraceae</taxon>
        <taxon>Desulfobacter</taxon>
    </lineage>
</organism>
<gene>
    <name evidence="1" type="ORF">HXW94_12400</name>
</gene>
<proteinExistence type="predicted"/>
<name>A0A850T963_9BACT</name>
<keyword evidence="2" id="KW-1185">Reference proteome</keyword>
<dbReference type="AlphaFoldDB" id="A0A850T963"/>
<evidence type="ECO:0000313" key="2">
    <source>
        <dbReference type="Proteomes" id="UP000553343"/>
    </source>
</evidence>
<protein>
    <submittedName>
        <fullName evidence="1">Uncharacterized protein</fullName>
    </submittedName>
</protein>
<accession>A0A850T963</accession>
<dbReference type="RefSeq" id="WP_178367232.1">
    <property type="nucleotide sequence ID" value="NZ_JACADJ010000045.1"/>
</dbReference>
<sequence>MENARKENTKVVQGVTGIWLKPFRDIEERRSLVVHPHKSTVVMGSPEYCDFYRVDHNGLYCTKIRMSSGFIPMVNQKDGMVTAMESSFENDLFCGVCLKALFDYFFGR</sequence>
<evidence type="ECO:0000313" key="1">
    <source>
        <dbReference type="EMBL" id="NWH05775.1"/>
    </source>
</evidence>
<reference evidence="1 2" key="1">
    <citation type="submission" date="2020-06" db="EMBL/GenBank/DDBJ databases">
        <title>High-quality draft genome of sulfate reducer Desulfobacter latus type strain AcrS2 isolated from marine sediment.</title>
        <authorList>
            <person name="Hoppe M."/>
            <person name="Larsen C.K."/>
            <person name="Marshall I.P.G."/>
            <person name="Schramm A."/>
            <person name="Marietou A.G."/>
        </authorList>
    </citation>
    <scope>NUCLEOTIDE SEQUENCE [LARGE SCALE GENOMIC DNA]</scope>
    <source>
        <strain evidence="1 2">AcRS2</strain>
    </source>
</reference>
<comment type="caution">
    <text evidence="1">The sequence shown here is derived from an EMBL/GenBank/DDBJ whole genome shotgun (WGS) entry which is preliminary data.</text>
</comment>
<dbReference type="EMBL" id="JACADJ010000045">
    <property type="protein sequence ID" value="NWH05775.1"/>
    <property type="molecule type" value="Genomic_DNA"/>
</dbReference>